<name>C3XA76_OXAFO</name>
<dbReference type="Proteomes" id="UP000005089">
    <property type="component" value="Unassembled WGS sequence"/>
</dbReference>
<keyword evidence="2" id="KW-1185">Reference proteome</keyword>
<evidence type="ECO:0000313" key="2">
    <source>
        <dbReference type="Proteomes" id="UP000005089"/>
    </source>
</evidence>
<reference evidence="1 2" key="1">
    <citation type="submission" date="2009-02" db="EMBL/GenBank/DDBJ databases">
        <title>The Genome Sequence of Oxalobacter formigenes OXCC13.</title>
        <authorList>
            <consortium name="The Broad Institute Genome Sequencing Platform"/>
            <person name="Ward D."/>
            <person name="Young S.K."/>
            <person name="Kodira C.D."/>
            <person name="Zeng Q."/>
            <person name="Koehrsen M."/>
            <person name="Alvarado L."/>
            <person name="Berlin A."/>
            <person name="Borenstein D."/>
            <person name="Chen Z."/>
            <person name="Engels R."/>
            <person name="Freedman E."/>
            <person name="Gellesch M."/>
            <person name="Goldberg J."/>
            <person name="Griggs A."/>
            <person name="Gujja S."/>
            <person name="Heiman D."/>
            <person name="Hepburn T."/>
            <person name="Howarth C."/>
            <person name="Jen D."/>
            <person name="Larson L."/>
            <person name="Lewis B."/>
            <person name="Mehta T."/>
            <person name="Park D."/>
            <person name="Pearson M."/>
            <person name="Roberts A."/>
            <person name="Saif S."/>
            <person name="Shea T."/>
            <person name="Shenoy N."/>
            <person name="Sisk P."/>
            <person name="Stolte C."/>
            <person name="Sykes S."/>
            <person name="Walk T."/>
            <person name="White J."/>
            <person name="Yandava C."/>
            <person name="Allison M.J."/>
            <person name="Lander E."/>
            <person name="Nusbaum C."/>
            <person name="Galagan J."/>
            <person name="Birren B."/>
        </authorList>
    </citation>
    <scope>NUCLEOTIDE SEQUENCE [LARGE SCALE GENOMIC DNA]</scope>
    <source>
        <strain evidence="1 2">OXCC13</strain>
    </source>
</reference>
<dbReference type="InterPro" id="IPR016181">
    <property type="entry name" value="Acyl_CoA_acyltransferase"/>
</dbReference>
<sequence>MLIRKFQEADVHAAGQMAYDTWSYELNGVGHDLNRFIHEYMVRYYDTNRQYSFSLVDQSLNAFLLAGFKTDQAGCNKWFENTLSRFLPEEKEVALEYRDYLSRNGSAVKKYMKDGDIMMNLFMSKGGGTGRRLLTSFEALCRKNAVENIFLWADVTCNYSYYEKNGFEILERFANRTPVDIGCLDTYIFKKRLN</sequence>
<protein>
    <recommendedName>
        <fullName evidence="3">N-acetyltransferase domain-containing protein</fullName>
    </recommendedName>
</protein>
<dbReference type="STRING" id="847.BRW83_1010"/>
<dbReference type="OrthoDB" id="6711752at2"/>
<evidence type="ECO:0000313" key="1">
    <source>
        <dbReference type="EMBL" id="EEO30102.1"/>
    </source>
</evidence>
<evidence type="ECO:0008006" key="3">
    <source>
        <dbReference type="Google" id="ProtNLM"/>
    </source>
</evidence>
<dbReference type="GeneID" id="77134898"/>
<organism evidence="1 2">
    <name type="scientific">Oxalobacter formigenes OXCC13</name>
    <dbReference type="NCBI Taxonomy" id="556269"/>
    <lineage>
        <taxon>Bacteria</taxon>
        <taxon>Pseudomonadati</taxon>
        <taxon>Pseudomonadota</taxon>
        <taxon>Betaproteobacteria</taxon>
        <taxon>Burkholderiales</taxon>
        <taxon>Oxalobacteraceae</taxon>
        <taxon>Oxalobacter</taxon>
    </lineage>
</organism>
<proteinExistence type="predicted"/>
<gene>
    <name evidence="1" type="ORF">OFBG_01130</name>
</gene>
<dbReference type="Gene3D" id="3.40.630.30">
    <property type="match status" value="1"/>
</dbReference>
<dbReference type="RefSeq" id="WP_005881004.1">
    <property type="nucleotide sequence ID" value="NZ_CP019430.1"/>
</dbReference>
<dbReference type="AlphaFoldDB" id="C3XA76"/>
<dbReference type="HOGENOM" id="CLU_1401264_0_0_4"/>
<accession>C3XA76</accession>
<dbReference type="EMBL" id="GG658170">
    <property type="protein sequence ID" value="EEO30102.1"/>
    <property type="molecule type" value="Genomic_DNA"/>
</dbReference>
<dbReference type="eggNOG" id="ENOG502ZEF1">
    <property type="taxonomic scope" value="Bacteria"/>
</dbReference>
<dbReference type="SUPFAM" id="SSF55729">
    <property type="entry name" value="Acyl-CoA N-acyltransferases (Nat)"/>
    <property type="match status" value="1"/>
</dbReference>